<dbReference type="AlphaFoldDB" id="A0A3E4EVC1"/>
<feature type="non-terminal residue" evidence="1">
    <location>
        <position position="1"/>
    </location>
</feature>
<reference evidence="1 2" key="1">
    <citation type="submission" date="2018-08" db="EMBL/GenBank/DDBJ databases">
        <title>A genome reference for cultivated species of the human gut microbiota.</title>
        <authorList>
            <person name="Zou Y."/>
            <person name="Xue W."/>
            <person name="Luo G."/>
        </authorList>
    </citation>
    <scope>NUCLEOTIDE SEQUENCE [LARGE SCALE GENOMIC DNA]</scope>
    <source>
        <strain evidence="1 2">TM09-19AC</strain>
    </source>
</reference>
<protein>
    <submittedName>
        <fullName evidence="1">Uncharacterized protein</fullName>
    </submittedName>
</protein>
<dbReference type="EMBL" id="QSOI01000030">
    <property type="protein sequence ID" value="RGI80595.1"/>
    <property type="molecule type" value="Genomic_DNA"/>
</dbReference>
<sequence>DEKKRLEYETRLKHKRDKYAQLHYATRIGREEGAKQINELNKRLIELGRIDDLKRTVEDSDYQEQLLKEMKIIARYD</sequence>
<dbReference type="Proteomes" id="UP000260664">
    <property type="component" value="Unassembled WGS sequence"/>
</dbReference>
<evidence type="ECO:0000313" key="1">
    <source>
        <dbReference type="EMBL" id="RGI80595.1"/>
    </source>
</evidence>
<name>A0A3E4EVC1_9FIRM</name>
<comment type="caution">
    <text evidence="1">The sequence shown here is derived from an EMBL/GenBank/DDBJ whole genome shotgun (WGS) entry which is preliminary data.</text>
</comment>
<accession>A0A3E4EVC1</accession>
<evidence type="ECO:0000313" key="2">
    <source>
        <dbReference type="Proteomes" id="UP000260664"/>
    </source>
</evidence>
<gene>
    <name evidence="1" type="ORF">DXD84_14305</name>
</gene>
<proteinExistence type="predicted"/>
<organism evidence="1 2">
    <name type="scientific">Dorea formicigenerans</name>
    <dbReference type="NCBI Taxonomy" id="39486"/>
    <lineage>
        <taxon>Bacteria</taxon>
        <taxon>Bacillati</taxon>
        <taxon>Bacillota</taxon>
        <taxon>Clostridia</taxon>
        <taxon>Lachnospirales</taxon>
        <taxon>Lachnospiraceae</taxon>
        <taxon>Dorea</taxon>
    </lineage>
</organism>